<protein>
    <submittedName>
        <fullName evidence="1">Uncharacterized protein</fullName>
    </submittedName>
</protein>
<evidence type="ECO:0000313" key="2">
    <source>
        <dbReference type="Proteomes" id="UP000824533"/>
    </source>
</evidence>
<keyword evidence="2" id="KW-1185">Reference proteome</keyword>
<reference evidence="1 2" key="1">
    <citation type="journal article" date="2021" name="Front. Genet.">
        <title>Chromosome-Level Genome Assembly Reveals Significant Gene Expansion in the Toll and IMD Signaling Pathways of Dendrolimus kikuchii.</title>
        <authorList>
            <person name="Zhou J."/>
            <person name="Wu P."/>
            <person name="Xiong Z."/>
            <person name="Liu N."/>
            <person name="Zhao N."/>
            <person name="Ji M."/>
            <person name="Qiu Y."/>
            <person name="Yang B."/>
        </authorList>
    </citation>
    <scope>NUCLEOTIDE SEQUENCE [LARGE SCALE GENOMIC DNA]</scope>
    <source>
        <strain evidence="1">Ann1</strain>
    </source>
</reference>
<comment type="caution">
    <text evidence="1">The sequence shown here is derived from an EMBL/GenBank/DDBJ whole genome shotgun (WGS) entry which is preliminary data.</text>
</comment>
<evidence type="ECO:0000313" key="1">
    <source>
        <dbReference type="EMBL" id="KAJ0181421.1"/>
    </source>
</evidence>
<dbReference type="Proteomes" id="UP000824533">
    <property type="component" value="Linkage Group LG05"/>
</dbReference>
<dbReference type="EMBL" id="CM034391">
    <property type="protein sequence ID" value="KAJ0181421.1"/>
    <property type="molecule type" value="Genomic_DNA"/>
</dbReference>
<proteinExistence type="predicted"/>
<sequence>MYVNIFIVLTLLHCLVIPVRLNDARIIEGVIISMIADLRQSIRDAGLDPYNLEEASAAFELPVPVIFNAQASVSDISSNGLSNIVVENISFTVLTQRLRMTIALPKIDVSIGSIEINVIRVSVDVRIDIGLISGISIRNLNIDFTLGGIDSNLNVVIADRDISAPLNNLLGNTIPTTLRDYRAEINQLLEIIILQIASDMLG</sequence>
<organism evidence="1 2">
    <name type="scientific">Dendrolimus kikuchii</name>
    <dbReference type="NCBI Taxonomy" id="765133"/>
    <lineage>
        <taxon>Eukaryota</taxon>
        <taxon>Metazoa</taxon>
        <taxon>Ecdysozoa</taxon>
        <taxon>Arthropoda</taxon>
        <taxon>Hexapoda</taxon>
        <taxon>Insecta</taxon>
        <taxon>Pterygota</taxon>
        <taxon>Neoptera</taxon>
        <taxon>Endopterygota</taxon>
        <taxon>Lepidoptera</taxon>
        <taxon>Glossata</taxon>
        <taxon>Ditrysia</taxon>
        <taxon>Bombycoidea</taxon>
        <taxon>Lasiocampidae</taxon>
        <taxon>Dendrolimus</taxon>
    </lineage>
</organism>
<gene>
    <name evidence="1" type="ORF">K1T71_003506</name>
</gene>
<name>A0ACC1DC03_9NEOP</name>
<accession>A0ACC1DC03</accession>